<organism evidence="3 4">
    <name type="scientific">Candidatus Filomicrobium marinum</name>
    <dbReference type="NCBI Taxonomy" id="1608628"/>
    <lineage>
        <taxon>Bacteria</taxon>
        <taxon>Pseudomonadati</taxon>
        <taxon>Pseudomonadota</taxon>
        <taxon>Alphaproteobacteria</taxon>
        <taxon>Hyphomicrobiales</taxon>
        <taxon>Hyphomicrobiaceae</taxon>
        <taxon>Filomicrobium</taxon>
    </lineage>
</organism>
<feature type="region of interest" description="Disordered" evidence="1">
    <location>
        <begin position="258"/>
        <end position="286"/>
    </location>
</feature>
<keyword evidence="2" id="KW-0812">Transmembrane</keyword>
<sequence length="286" mass="30903">MANYATHIAVGTVASGALATLTLAANVIDHSSLIAVTLAGVAGSVLPDIDLKDSRASRILFSGIAIFASFCVLFIGATRYSIAELWILWLGALIFVRYGVHNVFHYFAIHRGVWHSILAGVFWGFVTAILYRYMLGFHEGVAWLGAGFMLAGYIVHLVLDEMFSVDFMGNRLKNSFGTALKIVDKRYPAQSTALAVATLMIAFLTPSTSAFVEHITSRDMWSGLHERMLPHDKWFGLIKGPLLLTSAGYEGTSDALPSTKDSLVTGSVMPAGADTPSRQAPNAETE</sequence>
<feature type="compositionally biased region" description="Polar residues" evidence="1">
    <location>
        <begin position="276"/>
        <end position="286"/>
    </location>
</feature>
<feature type="transmembrane region" description="Helical" evidence="2">
    <location>
        <begin position="83"/>
        <end position="100"/>
    </location>
</feature>
<dbReference type="RefSeq" id="WP_076605302.1">
    <property type="nucleotide sequence ID" value="NZ_LN829118.1"/>
</dbReference>
<dbReference type="OrthoDB" id="5295350at2"/>
<dbReference type="Proteomes" id="UP000033187">
    <property type="component" value="Chromosome 1"/>
</dbReference>
<dbReference type="Pfam" id="PF04307">
    <property type="entry name" value="YdjM"/>
    <property type="match status" value="1"/>
</dbReference>
<evidence type="ECO:0000313" key="4">
    <source>
        <dbReference type="Proteomes" id="UP000033187"/>
    </source>
</evidence>
<dbReference type="AlphaFoldDB" id="A0A0D6JEP7"/>
<keyword evidence="2" id="KW-1133">Transmembrane helix</keyword>
<keyword evidence="2" id="KW-0472">Membrane</keyword>
<proteinExistence type="predicted"/>
<dbReference type="GO" id="GO:0016787">
    <property type="term" value="F:hydrolase activity"/>
    <property type="evidence" value="ECO:0007669"/>
    <property type="project" value="UniProtKB-KW"/>
</dbReference>
<feature type="transmembrane region" description="Helical" evidence="2">
    <location>
        <begin position="58"/>
        <end position="77"/>
    </location>
</feature>
<gene>
    <name evidence="3" type="ORF">YBN1229_v1_1912</name>
</gene>
<dbReference type="InterPro" id="IPR007404">
    <property type="entry name" value="YdjM-like"/>
</dbReference>
<evidence type="ECO:0000256" key="2">
    <source>
        <dbReference type="SAM" id="Phobius"/>
    </source>
</evidence>
<evidence type="ECO:0000313" key="3">
    <source>
        <dbReference type="EMBL" id="CPR18892.1"/>
    </source>
</evidence>
<name>A0A0D6JEP7_9HYPH</name>
<dbReference type="KEGG" id="fil:BN1229_v1_1909"/>
<accession>A0A0D6JEP7</accession>
<feature type="transmembrane region" description="Helical" evidence="2">
    <location>
        <begin position="112"/>
        <end position="134"/>
    </location>
</feature>
<evidence type="ECO:0000256" key="1">
    <source>
        <dbReference type="SAM" id="MobiDB-lite"/>
    </source>
</evidence>
<reference evidence="4" key="1">
    <citation type="submission" date="2015-02" db="EMBL/GenBank/DDBJ databases">
        <authorList>
            <person name="Chooi Y.-H."/>
        </authorList>
    </citation>
    <scope>NUCLEOTIDE SEQUENCE [LARGE SCALE GENOMIC DNA]</scope>
    <source>
        <strain evidence="4">strain Y</strain>
    </source>
</reference>
<protein>
    <submittedName>
        <fullName evidence="3">Membrane-bound metal-dependent hydrolase</fullName>
    </submittedName>
</protein>
<keyword evidence="3" id="KW-0378">Hydrolase</keyword>
<keyword evidence="4" id="KW-1185">Reference proteome</keyword>
<dbReference type="EMBL" id="LN829119">
    <property type="protein sequence ID" value="CPR18892.1"/>
    <property type="molecule type" value="Genomic_DNA"/>
</dbReference>
<feature type="transmembrane region" description="Helical" evidence="2">
    <location>
        <begin position="140"/>
        <end position="159"/>
    </location>
</feature>
<dbReference type="KEGG" id="fiy:BN1229_v1_1912"/>